<dbReference type="Ensembl" id="ENSEBUT00000017642.1">
    <property type="protein sequence ID" value="ENSEBUP00000017066.1"/>
    <property type="gene ID" value="ENSEBUG00000010675.1"/>
</dbReference>
<dbReference type="GO" id="GO:0003676">
    <property type="term" value="F:nucleic acid binding"/>
    <property type="evidence" value="ECO:0007669"/>
    <property type="project" value="InterPro"/>
</dbReference>
<evidence type="ECO:0000313" key="2">
    <source>
        <dbReference type="Proteomes" id="UP000694388"/>
    </source>
</evidence>
<reference evidence="1" key="1">
    <citation type="submission" date="2025-08" db="UniProtKB">
        <authorList>
            <consortium name="Ensembl"/>
        </authorList>
    </citation>
    <scope>IDENTIFICATION</scope>
</reference>
<reference evidence="1" key="2">
    <citation type="submission" date="2025-09" db="UniProtKB">
        <authorList>
            <consortium name="Ensembl"/>
        </authorList>
    </citation>
    <scope>IDENTIFICATION</scope>
</reference>
<sequence>MEKGGVMVWGCFAGDTVVDIFRIQGTLNQHSHHSILLRYAIPSGVCLVGLSFVFQQDNDPKHTSRLCKGYLTKKESDGVLHQMTWPPQSPDLNPIEMVWDELDCRMKERKPTSAQHMCADEVFHRLSFNGSHSMGLAFPSFLNSVGDDEVWARMLLEGAGFVTLDNETEHSTLACCALTLKLTSKELGLNTILLAPNEISVTTCLPCLPTHRDIAAWCVDGPKLQPKSCGMTTYDTVQAILYYGDYVLLRSLCVPAQCVPLSHVVPYSTCMTRANPKHP</sequence>
<organism evidence="1 2">
    <name type="scientific">Eptatretus burgeri</name>
    <name type="common">Inshore hagfish</name>
    <dbReference type="NCBI Taxonomy" id="7764"/>
    <lineage>
        <taxon>Eukaryota</taxon>
        <taxon>Metazoa</taxon>
        <taxon>Chordata</taxon>
        <taxon>Craniata</taxon>
        <taxon>Vertebrata</taxon>
        <taxon>Cyclostomata</taxon>
        <taxon>Myxini</taxon>
        <taxon>Myxiniformes</taxon>
        <taxon>Myxinidae</taxon>
        <taxon>Eptatretinae</taxon>
        <taxon>Eptatretus</taxon>
    </lineage>
</organism>
<protein>
    <recommendedName>
        <fullName evidence="3">Tc1-like transposase DDE domain-containing protein</fullName>
    </recommendedName>
</protein>
<dbReference type="AlphaFoldDB" id="A0A8C4QKY5"/>
<keyword evidence="2" id="KW-1185">Reference proteome</keyword>
<accession>A0A8C4QKY5</accession>
<evidence type="ECO:0008006" key="3">
    <source>
        <dbReference type="Google" id="ProtNLM"/>
    </source>
</evidence>
<dbReference type="Gene3D" id="3.30.420.10">
    <property type="entry name" value="Ribonuclease H-like superfamily/Ribonuclease H"/>
    <property type="match status" value="1"/>
</dbReference>
<dbReference type="GeneTree" id="ENSGT00940000166084"/>
<dbReference type="InterPro" id="IPR036397">
    <property type="entry name" value="RNaseH_sf"/>
</dbReference>
<proteinExistence type="predicted"/>
<evidence type="ECO:0000313" key="1">
    <source>
        <dbReference type="Ensembl" id="ENSEBUP00000017066.1"/>
    </source>
</evidence>
<name>A0A8C4QKY5_EPTBU</name>
<dbReference type="Proteomes" id="UP000694388">
    <property type="component" value="Unplaced"/>
</dbReference>